<dbReference type="InterPro" id="IPR029044">
    <property type="entry name" value="Nucleotide-diphossugar_trans"/>
</dbReference>
<evidence type="ECO:0008006" key="3">
    <source>
        <dbReference type="Google" id="ProtNLM"/>
    </source>
</evidence>
<evidence type="ECO:0000313" key="1">
    <source>
        <dbReference type="EMBL" id="EDQ02468.1"/>
    </source>
</evidence>
<sequence>MQKAIFTLAIGDNPMYKAAIESFRAYAEKVGADLIISDALHYQVDIKNPKYDANPAWSEKLYIGELLKRYDRVLYLDADFIITPEAENVFDTLDDLNSVYMFNEGRYRDRTPVIKEACDLLGDVPNWDSESNLPVYFNMGMLLISKQCPLFEHLSVEKLQSVCNKIKFYEQTLTNYMIQKHKISYKCVESKFNRMDLLGLDNYRQADFIHYAGRGFRDKCPLREVRYIADYCEMFHDKISESQKKQLKQDAWSLYIAKLQRRTKLPYRLLNTLVTPFIGKKWL</sequence>
<dbReference type="AlphaFoldDB" id="A9CYF1"/>
<organism evidence="1 2">
    <name type="scientific">Shewanella benthica KT99</name>
    <dbReference type="NCBI Taxonomy" id="314608"/>
    <lineage>
        <taxon>Bacteria</taxon>
        <taxon>Pseudomonadati</taxon>
        <taxon>Pseudomonadota</taxon>
        <taxon>Gammaproteobacteria</taxon>
        <taxon>Alteromonadales</taxon>
        <taxon>Shewanellaceae</taxon>
        <taxon>Shewanella</taxon>
    </lineage>
</organism>
<accession>A9CYF1</accession>
<dbReference type="GO" id="GO:0016757">
    <property type="term" value="F:glycosyltransferase activity"/>
    <property type="evidence" value="ECO:0007669"/>
    <property type="project" value="InterPro"/>
</dbReference>
<keyword evidence="2" id="KW-1185">Reference proteome</keyword>
<dbReference type="EMBL" id="ABIC01000003">
    <property type="protein sequence ID" value="EDQ02468.1"/>
    <property type="molecule type" value="Genomic_DNA"/>
</dbReference>
<reference evidence="1 2" key="1">
    <citation type="submission" date="2007-10" db="EMBL/GenBank/DDBJ databases">
        <authorList>
            <person name="Yayanos A."/>
            <person name="Ferriera S."/>
            <person name="Johnson J."/>
            <person name="Kravitz S."/>
            <person name="Halpern A."/>
            <person name="Remington K."/>
            <person name="Beeson K."/>
            <person name="Tran B."/>
            <person name="Rogers Y.-H."/>
            <person name="Friedman R."/>
            <person name="Venter J.C."/>
        </authorList>
    </citation>
    <scope>NUCLEOTIDE SEQUENCE [LARGE SCALE GENOMIC DNA]</scope>
    <source>
        <strain evidence="1 2">KT99</strain>
    </source>
</reference>
<dbReference type="SUPFAM" id="SSF53448">
    <property type="entry name" value="Nucleotide-diphospho-sugar transferases"/>
    <property type="match status" value="1"/>
</dbReference>
<evidence type="ECO:0000313" key="2">
    <source>
        <dbReference type="Proteomes" id="UP000005839"/>
    </source>
</evidence>
<name>A9CYF1_9GAMM</name>
<dbReference type="Pfam" id="PF01501">
    <property type="entry name" value="Glyco_transf_8"/>
    <property type="match status" value="1"/>
</dbReference>
<protein>
    <recommendedName>
        <fullName evidence="3">Glycosyl transferase</fullName>
    </recommendedName>
</protein>
<dbReference type="Proteomes" id="UP000005839">
    <property type="component" value="Unassembled WGS sequence"/>
</dbReference>
<proteinExistence type="predicted"/>
<dbReference type="RefSeq" id="WP_005496526.1">
    <property type="nucleotide sequence ID" value="NZ_ABIC01000003.1"/>
</dbReference>
<gene>
    <name evidence="1" type="ORF">KT99_03107</name>
</gene>
<comment type="caution">
    <text evidence="1">The sequence shown here is derived from an EMBL/GenBank/DDBJ whole genome shotgun (WGS) entry which is preliminary data.</text>
</comment>
<dbReference type="Gene3D" id="3.90.550.10">
    <property type="entry name" value="Spore Coat Polysaccharide Biosynthesis Protein SpsA, Chain A"/>
    <property type="match status" value="1"/>
</dbReference>
<dbReference type="InterPro" id="IPR002495">
    <property type="entry name" value="Glyco_trans_8"/>
</dbReference>